<dbReference type="InterPro" id="IPR028994">
    <property type="entry name" value="Integrin_alpha_N"/>
</dbReference>
<name>A0A956RPH9_UNCEI</name>
<proteinExistence type="predicted"/>
<evidence type="ECO:0000313" key="3">
    <source>
        <dbReference type="EMBL" id="MCA9728651.1"/>
    </source>
</evidence>
<accession>A0A956RPH9</accession>
<reference evidence="3" key="2">
    <citation type="journal article" date="2021" name="Microbiome">
        <title>Successional dynamics and alternative stable states in a saline activated sludge microbial community over 9 years.</title>
        <authorList>
            <person name="Wang Y."/>
            <person name="Ye J."/>
            <person name="Ju F."/>
            <person name="Liu L."/>
            <person name="Boyd J.A."/>
            <person name="Deng Y."/>
            <person name="Parks D.H."/>
            <person name="Jiang X."/>
            <person name="Yin X."/>
            <person name="Woodcroft B.J."/>
            <person name="Tyson G.W."/>
            <person name="Hugenholtz P."/>
            <person name="Polz M.F."/>
            <person name="Zhang T."/>
        </authorList>
    </citation>
    <scope>NUCLEOTIDE SEQUENCE</scope>
    <source>
        <strain evidence="3">HKST-UBA01</strain>
    </source>
</reference>
<evidence type="ECO:0000256" key="1">
    <source>
        <dbReference type="ARBA" id="ARBA00022729"/>
    </source>
</evidence>
<dbReference type="EMBL" id="JAGQHR010000440">
    <property type="protein sequence ID" value="MCA9728651.1"/>
    <property type="molecule type" value="Genomic_DNA"/>
</dbReference>
<gene>
    <name evidence="3" type="ORF">KC729_13260</name>
</gene>
<feature type="signal peptide" evidence="2">
    <location>
        <begin position="1"/>
        <end position="23"/>
    </location>
</feature>
<sequence length="558" mass="58059">MMQLPSRSFLVILATLAAGTAAAQPYFEGPWRSYESSESSAAPGRYLVDVTTGDLDGDGLPDIVAGQGVYTGGIRVFLNAGQDAGGTTVFDEPIFYSVQNGAWGVVTVDVDGDGDLDVATSDTDINGIASRIAILRNDGTGALSPATYYPAGPRGPTGITAADFDNDGDADIAVANWGLAGFGHDISILFNDGTGAFGPPTTYPVPQSPFRLEAGDLDGDGNIDLAVAHDKDGAVSILFGSGTGAFAPPTVYLHVLPTSNTGANSAVALLDADDDGDLDIGYTSSFAFDQSVQDGKLALLRNDGSGAFTTDFYYYGHPYQNVALDLSVVDLNGDRFPDLVGSQFYDTGFIAFLSDGAGGYVAQEAVASADDAIAVTAADFDVDGDSDVVTVNRLYPLVAVHENPGTGVFPRLPVYGDDLFVHYVLDVGDVDNDGDIDVVTSHSGAISSSVNVFLGDGEGAFAQSYVSPDYVYGFAKLRDLDNDGFLDLLFVAGPSSPPYDFFTARGHGDGTFGTIIRWPLGTCGVAHPSAFDIDNDGDLDVINTEDRGCPGVPDSGLR</sequence>
<protein>
    <submittedName>
        <fullName evidence="3">VCBS repeat-containing protein</fullName>
    </submittedName>
</protein>
<dbReference type="Pfam" id="PF13517">
    <property type="entry name" value="FG-GAP_3"/>
    <property type="match status" value="5"/>
</dbReference>
<reference evidence="3" key="1">
    <citation type="submission" date="2020-04" db="EMBL/GenBank/DDBJ databases">
        <authorList>
            <person name="Zhang T."/>
        </authorList>
    </citation>
    <scope>NUCLEOTIDE SEQUENCE</scope>
    <source>
        <strain evidence="3">HKST-UBA01</strain>
    </source>
</reference>
<organism evidence="3 4">
    <name type="scientific">Eiseniibacteriota bacterium</name>
    <dbReference type="NCBI Taxonomy" id="2212470"/>
    <lineage>
        <taxon>Bacteria</taxon>
        <taxon>Candidatus Eiseniibacteriota</taxon>
    </lineage>
</organism>
<feature type="chain" id="PRO_5037798172" evidence="2">
    <location>
        <begin position="24"/>
        <end position="558"/>
    </location>
</feature>
<dbReference type="Gene3D" id="2.30.30.100">
    <property type="match status" value="2"/>
</dbReference>
<feature type="non-terminal residue" evidence="3">
    <location>
        <position position="558"/>
    </location>
</feature>
<dbReference type="PANTHER" id="PTHR45460">
    <property type="entry name" value="SIMILAR TO CYSTEINE PROTEINASE"/>
    <property type="match status" value="1"/>
</dbReference>
<dbReference type="Proteomes" id="UP000697710">
    <property type="component" value="Unassembled WGS sequence"/>
</dbReference>
<evidence type="ECO:0000256" key="2">
    <source>
        <dbReference type="SAM" id="SignalP"/>
    </source>
</evidence>
<evidence type="ECO:0000313" key="4">
    <source>
        <dbReference type="Proteomes" id="UP000697710"/>
    </source>
</evidence>
<dbReference type="AlphaFoldDB" id="A0A956RPH9"/>
<dbReference type="InterPro" id="IPR013517">
    <property type="entry name" value="FG-GAP"/>
</dbReference>
<dbReference type="SUPFAM" id="SSF69318">
    <property type="entry name" value="Integrin alpha N-terminal domain"/>
    <property type="match status" value="2"/>
</dbReference>
<dbReference type="Gene3D" id="2.130.10.130">
    <property type="entry name" value="Integrin alpha, N-terminal"/>
    <property type="match status" value="1"/>
</dbReference>
<keyword evidence="1 2" id="KW-0732">Signal</keyword>
<dbReference type="PANTHER" id="PTHR45460:SF2">
    <property type="entry name" value="ALPHA 1,3 GLUCANASE, GH71 FAMILY (EUROFUNG)"/>
    <property type="match status" value="1"/>
</dbReference>
<comment type="caution">
    <text evidence="3">The sequence shown here is derived from an EMBL/GenBank/DDBJ whole genome shotgun (WGS) entry which is preliminary data.</text>
</comment>